<evidence type="ECO:0000256" key="2">
    <source>
        <dbReference type="ARBA" id="ARBA00022448"/>
    </source>
</evidence>
<evidence type="ECO:0000313" key="8">
    <source>
        <dbReference type="Proteomes" id="UP000515163"/>
    </source>
</evidence>
<keyword evidence="4 5" id="KW-0175">Coiled coil</keyword>
<evidence type="ECO:0000256" key="3">
    <source>
        <dbReference type="ARBA" id="ARBA00022483"/>
    </source>
</evidence>
<feature type="region of interest" description="Disordered" evidence="6">
    <location>
        <begin position="449"/>
        <end position="498"/>
    </location>
</feature>
<dbReference type="PANTHER" id="PTHR16092">
    <property type="entry name" value="SEC3/SYNTAXIN-RELATED"/>
    <property type="match status" value="1"/>
</dbReference>
<keyword evidence="3" id="KW-0268">Exocytosis</keyword>
<dbReference type="InterPro" id="IPR048628">
    <property type="entry name" value="Sec3_C"/>
</dbReference>
<feature type="compositionally biased region" description="Basic and acidic residues" evidence="6">
    <location>
        <begin position="570"/>
        <end position="583"/>
    </location>
</feature>
<dbReference type="Proteomes" id="UP000515163">
    <property type="component" value="Unplaced"/>
</dbReference>
<gene>
    <name evidence="9" type="primary">LOC116292592</name>
</gene>
<dbReference type="FunCoup" id="A0A6P8HLH2">
    <property type="interactions" value="2072"/>
</dbReference>
<keyword evidence="2" id="KW-0813">Transport</keyword>
<evidence type="ECO:0000256" key="4">
    <source>
        <dbReference type="ARBA" id="ARBA00023054"/>
    </source>
</evidence>
<keyword evidence="8" id="KW-1185">Reference proteome</keyword>
<dbReference type="CDD" id="cd14683">
    <property type="entry name" value="PH-EXOC1"/>
    <property type="match status" value="1"/>
</dbReference>
<dbReference type="SMART" id="SM01313">
    <property type="entry name" value="Sec3-PIP2_bind"/>
    <property type="match status" value="1"/>
</dbReference>
<dbReference type="GO" id="GO:0006887">
    <property type="term" value="P:exocytosis"/>
    <property type="evidence" value="ECO:0007669"/>
    <property type="project" value="UniProtKB-KW"/>
</dbReference>
<dbReference type="Gene3D" id="2.30.29.90">
    <property type="match status" value="1"/>
</dbReference>
<evidence type="ECO:0000256" key="5">
    <source>
        <dbReference type="SAM" id="Coils"/>
    </source>
</evidence>
<proteinExistence type="inferred from homology"/>
<accession>A0A6P8HLH2</accession>
<protein>
    <submittedName>
        <fullName evidence="9">Exocyst complex component 1-like isoform X1</fullName>
    </submittedName>
</protein>
<feature type="coiled-coil region" evidence="5">
    <location>
        <begin position="236"/>
        <end position="263"/>
    </location>
</feature>
<feature type="coiled-coil region" evidence="5">
    <location>
        <begin position="158"/>
        <end position="196"/>
    </location>
</feature>
<dbReference type="GO" id="GO:0000145">
    <property type="term" value="C:exocyst"/>
    <property type="evidence" value="ECO:0007669"/>
    <property type="project" value="InterPro"/>
</dbReference>
<dbReference type="Pfam" id="PF20654">
    <property type="entry name" value="Sec3_C-term"/>
    <property type="match status" value="1"/>
</dbReference>
<dbReference type="GO" id="GO:0005546">
    <property type="term" value="F:phosphatidylinositol-4,5-bisphosphate binding"/>
    <property type="evidence" value="ECO:0007669"/>
    <property type="project" value="TreeGrafter"/>
</dbReference>
<evidence type="ECO:0000256" key="6">
    <source>
        <dbReference type="SAM" id="MobiDB-lite"/>
    </source>
</evidence>
<organism evidence="8 9">
    <name type="scientific">Actinia tenebrosa</name>
    <name type="common">Australian red waratah sea anemone</name>
    <dbReference type="NCBI Taxonomy" id="6105"/>
    <lineage>
        <taxon>Eukaryota</taxon>
        <taxon>Metazoa</taxon>
        <taxon>Cnidaria</taxon>
        <taxon>Anthozoa</taxon>
        <taxon>Hexacorallia</taxon>
        <taxon>Actiniaria</taxon>
        <taxon>Actiniidae</taxon>
        <taxon>Actinia</taxon>
    </lineage>
</organism>
<dbReference type="Pfam" id="PF09763">
    <property type="entry name" value="Sec3_CC"/>
    <property type="match status" value="1"/>
</dbReference>
<sequence length="911" mass="104562">MAAIRHNLQREVFKPSEERLYAVVNVTKAGKKKKASFLCAAVTMDKPETVSLYQVKKTDKDTYKKKATWRFRDLTIIDGKDATKDTPEFDLHFEKTYKWVASSHTEKLNFIIALWKLCVRYPTQRKPTLMNVNTALIEESINIETGRAQQHTDEGVTVEDYQELTQREENDLEHMMSQTENAISNLEEFNEQLSRELSVLDSANIQSIMASEDQVNSLMDLLEASLAELDKLDTRLTQYDEVLKTVHNQMEQMEDKDRHMETESANRNKLIKEVEYLVGTLGIPERHITALKQGDLSKGLAVKECTNAAEAVLAALTADIHPGLTKMKAVKEQQEKYEQISKDFAHRLKQHLLGIFQQHGVDTDMPAKHSSELHLPKHLNCHKELLPYCDLMKWLKEIDPEVFLELCLAYVNSLSKIYERQLKEFFETARQRAISKGSKSMHSAFKMTSSNPISKLDDHGVRMSPRPSPRPLTHKFRGRDRRDTGDSGSDSISQSGSIGSYESASLTLETRGRFDRVFDILLSELEPVCTSEQQFVQKFFDFSMDEFESQDSSGGGSDASDGAFMSKGSGDVRERKQLSEDVSRRRKMNERREEIKKVMQGLFSNLDSELHAFIQFGDKLDSFNSMYMLVRIGQYVITNQLSGAPVSYLSQQLGNCLITVKRLFDKFIANLIRQIEEAKIQKNKRVGILPFVSKFEEFVENSEGIFKNAERRTDLDKAYIQLTRVVFDNVERVAMESLKSPKAVVMLENYHHLLRVLSRLKISCLEKEKLEAKEKYGASLEEYVKGMLGRPMEKLSVFFEGVQEKIAAGVKAEEVGYQLAFSKQELRKCIKEVPAKELKKGLEHLYKKVEKQLCDEESLLQVVWNSMQKEFIEQYKNFVDLINRCYPGSMITLEYTIKDVLFFFSNIASSH</sequence>
<dbReference type="PANTHER" id="PTHR16092:SF14">
    <property type="entry name" value="EXOCYST COMPLEX COMPONENT 1 ISOFORM X1"/>
    <property type="match status" value="1"/>
</dbReference>
<dbReference type="KEGG" id="aten:116292592"/>
<dbReference type="Pfam" id="PF15277">
    <property type="entry name" value="Sec3-PIP2_bind"/>
    <property type="match status" value="1"/>
</dbReference>
<comment type="similarity">
    <text evidence="1">Belongs to the SEC3 family.</text>
</comment>
<dbReference type="GeneID" id="116292592"/>
<dbReference type="InterPro" id="IPR028258">
    <property type="entry name" value="Sec3-PIP2_bind"/>
</dbReference>
<dbReference type="RefSeq" id="XP_031555793.1">
    <property type="nucleotide sequence ID" value="XM_031699933.1"/>
</dbReference>
<dbReference type="InterPro" id="IPR019160">
    <property type="entry name" value="Sec3_CC"/>
</dbReference>
<name>A0A6P8HLH2_ACTTE</name>
<dbReference type="GO" id="GO:0005886">
    <property type="term" value="C:plasma membrane"/>
    <property type="evidence" value="ECO:0007669"/>
    <property type="project" value="TreeGrafter"/>
</dbReference>
<feature type="region of interest" description="Disordered" evidence="6">
    <location>
        <begin position="547"/>
        <end position="587"/>
    </location>
</feature>
<feature type="compositionally biased region" description="Low complexity" evidence="6">
    <location>
        <begin position="486"/>
        <end position="498"/>
    </location>
</feature>
<feature type="domain" description="Exocyst complex component Sec3 PIP2-binding N-terminal" evidence="7">
    <location>
        <begin position="31"/>
        <end position="121"/>
    </location>
</feature>
<dbReference type="InParanoid" id="A0A6P8HLH2"/>
<dbReference type="OrthoDB" id="27109at2759"/>
<evidence type="ECO:0000259" key="7">
    <source>
        <dbReference type="SMART" id="SM01313"/>
    </source>
</evidence>
<dbReference type="AlphaFoldDB" id="A0A6P8HLH2"/>
<dbReference type="GO" id="GO:0006893">
    <property type="term" value="P:Golgi to plasma membrane transport"/>
    <property type="evidence" value="ECO:0007669"/>
    <property type="project" value="TreeGrafter"/>
</dbReference>
<reference evidence="9" key="1">
    <citation type="submission" date="2025-08" db="UniProtKB">
        <authorList>
            <consortium name="RefSeq"/>
        </authorList>
    </citation>
    <scope>IDENTIFICATION</scope>
    <source>
        <tissue evidence="9">Tentacle</tissue>
    </source>
</reference>
<evidence type="ECO:0000256" key="1">
    <source>
        <dbReference type="ARBA" id="ARBA00006518"/>
    </source>
</evidence>
<evidence type="ECO:0000313" key="9">
    <source>
        <dbReference type="RefSeq" id="XP_031555793.1"/>
    </source>
</evidence>